<organism evidence="1 2">
    <name type="scientific">Candidatus Thiomargarita nelsonii</name>
    <dbReference type="NCBI Taxonomy" id="1003181"/>
    <lineage>
        <taxon>Bacteria</taxon>
        <taxon>Pseudomonadati</taxon>
        <taxon>Pseudomonadota</taxon>
        <taxon>Gammaproteobacteria</taxon>
        <taxon>Thiotrichales</taxon>
        <taxon>Thiotrichaceae</taxon>
        <taxon>Thiomargarita</taxon>
    </lineage>
</organism>
<comment type="caution">
    <text evidence="1">The sequence shown here is derived from an EMBL/GenBank/DDBJ whole genome shotgun (WGS) entry which is preliminary data.</text>
</comment>
<dbReference type="AlphaFoldDB" id="A0A176RUC6"/>
<evidence type="ECO:0000313" key="1">
    <source>
        <dbReference type="EMBL" id="OAD19338.1"/>
    </source>
</evidence>
<proteinExistence type="predicted"/>
<accession>A0A176RUC6</accession>
<keyword evidence="2" id="KW-1185">Reference proteome</keyword>
<evidence type="ECO:0000313" key="2">
    <source>
        <dbReference type="Proteomes" id="UP000076962"/>
    </source>
</evidence>
<sequence>MNIFHNGKISLRKAISNQLPIKTRHSISPVGTVAIPVQLFQPKKCVNGWTPLSMPSWLCSPRVC</sequence>
<gene>
    <name evidence="1" type="ORF">THIOM_005037</name>
</gene>
<protein>
    <submittedName>
        <fullName evidence="1">Uncharacterized protein</fullName>
    </submittedName>
</protein>
<dbReference type="Proteomes" id="UP000076962">
    <property type="component" value="Unassembled WGS sequence"/>
</dbReference>
<dbReference type="EMBL" id="LUTY01002842">
    <property type="protein sequence ID" value="OAD19338.1"/>
    <property type="molecule type" value="Genomic_DNA"/>
</dbReference>
<name>A0A176RUC6_9GAMM</name>
<reference evidence="1 2" key="1">
    <citation type="submission" date="2016-05" db="EMBL/GenBank/DDBJ databases">
        <title>Single-cell genome of chain-forming Candidatus Thiomargarita nelsonii and comparison to other large sulfur-oxidizing bacteria.</title>
        <authorList>
            <person name="Winkel M."/>
            <person name="Salman V."/>
            <person name="Woyke T."/>
            <person name="Schulz-Vogt H."/>
            <person name="Richter M."/>
            <person name="Flood B."/>
            <person name="Bailey J."/>
            <person name="Amann R."/>
            <person name="Mussmann M."/>
        </authorList>
    </citation>
    <scope>NUCLEOTIDE SEQUENCE [LARGE SCALE GENOMIC DNA]</scope>
    <source>
        <strain evidence="1 2">THI036</strain>
    </source>
</reference>